<accession>B9XD71</accession>
<dbReference type="InterPro" id="IPR015943">
    <property type="entry name" value="WD40/YVTN_repeat-like_dom_sf"/>
</dbReference>
<dbReference type="OrthoDB" id="7187796at2"/>
<dbReference type="Proteomes" id="UP000003688">
    <property type="component" value="Unassembled WGS sequence"/>
</dbReference>
<evidence type="ECO:0000256" key="1">
    <source>
        <dbReference type="SAM" id="MobiDB-lite"/>
    </source>
</evidence>
<organism evidence="3 4">
    <name type="scientific">Pedosphaera parvula (strain Ellin514)</name>
    <dbReference type="NCBI Taxonomy" id="320771"/>
    <lineage>
        <taxon>Bacteria</taxon>
        <taxon>Pseudomonadati</taxon>
        <taxon>Verrucomicrobiota</taxon>
        <taxon>Pedosphaerae</taxon>
        <taxon>Pedosphaerales</taxon>
        <taxon>Pedosphaeraceae</taxon>
        <taxon>Pedosphaera</taxon>
    </lineage>
</organism>
<evidence type="ECO:0000313" key="3">
    <source>
        <dbReference type="EMBL" id="EEF62017.1"/>
    </source>
</evidence>
<reference evidence="3 4" key="1">
    <citation type="journal article" date="2011" name="J. Bacteriol.">
        <title>Genome sequence of 'Pedosphaera parvula' Ellin514, an aerobic Verrucomicrobial isolate from pasture soil.</title>
        <authorList>
            <person name="Kant R."/>
            <person name="van Passel M.W."/>
            <person name="Sangwan P."/>
            <person name="Palva A."/>
            <person name="Lucas S."/>
            <person name="Copeland A."/>
            <person name="Lapidus A."/>
            <person name="Glavina Del Rio T."/>
            <person name="Dalin E."/>
            <person name="Tice H."/>
            <person name="Bruce D."/>
            <person name="Goodwin L."/>
            <person name="Pitluck S."/>
            <person name="Chertkov O."/>
            <person name="Larimer F.W."/>
            <person name="Land M.L."/>
            <person name="Hauser L."/>
            <person name="Brettin T.S."/>
            <person name="Detter J.C."/>
            <person name="Han S."/>
            <person name="de Vos W.M."/>
            <person name="Janssen P.H."/>
            <person name="Smidt H."/>
        </authorList>
    </citation>
    <scope>NUCLEOTIDE SEQUENCE [LARGE SCALE GENOMIC DNA]</scope>
    <source>
        <strain evidence="3 4">Ellin514</strain>
    </source>
</reference>
<protein>
    <submittedName>
        <fullName evidence="3">YVTN beta-propeller repeat-containing protein</fullName>
    </submittedName>
</protein>
<dbReference type="InterPro" id="IPR051200">
    <property type="entry name" value="Host-pathogen_enzymatic-act"/>
</dbReference>
<evidence type="ECO:0000256" key="2">
    <source>
        <dbReference type="SAM" id="SignalP"/>
    </source>
</evidence>
<feature type="signal peptide" evidence="2">
    <location>
        <begin position="1"/>
        <end position="18"/>
    </location>
</feature>
<dbReference type="SUPFAM" id="SSF51004">
    <property type="entry name" value="C-terminal (heme d1) domain of cytochrome cd1-nitrite reductase"/>
    <property type="match status" value="1"/>
</dbReference>
<gene>
    <name evidence="3" type="ORF">Cflav_PD6292</name>
</gene>
<keyword evidence="4" id="KW-1185">Reference proteome</keyword>
<dbReference type="PANTHER" id="PTHR47197">
    <property type="entry name" value="PROTEIN NIRF"/>
    <property type="match status" value="1"/>
</dbReference>
<dbReference type="Gene3D" id="2.130.10.10">
    <property type="entry name" value="YVTN repeat-like/Quinoprotein amine dehydrogenase"/>
    <property type="match status" value="2"/>
</dbReference>
<proteinExistence type="predicted"/>
<dbReference type="AlphaFoldDB" id="B9XD71"/>
<feature type="region of interest" description="Disordered" evidence="1">
    <location>
        <begin position="308"/>
        <end position="333"/>
    </location>
</feature>
<dbReference type="EMBL" id="ABOX02000006">
    <property type="protein sequence ID" value="EEF62017.1"/>
    <property type="molecule type" value="Genomic_DNA"/>
</dbReference>
<name>B9XD71_PEDPL</name>
<comment type="caution">
    <text evidence="3">The sequence shown here is derived from an EMBL/GenBank/DDBJ whole genome shotgun (WGS) entry which is preliminary data.</text>
</comment>
<evidence type="ECO:0000313" key="4">
    <source>
        <dbReference type="Proteomes" id="UP000003688"/>
    </source>
</evidence>
<dbReference type="RefSeq" id="WP_007413769.1">
    <property type="nucleotide sequence ID" value="NZ_ABOX02000006.1"/>
</dbReference>
<dbReference type="PANTHER" id="PTHR47197:SF3">
    <property type="entry name" value="DIHYDRO-HEME D1 DEHYDROGENASE"/>
    <property type="match status" value="1"/>
</dbReference>
<dbReference type="STRING" id="320771.Cflav_PD6292"/>
<feature type="chain" id="PRO_5002894676" evidence="2">
    <location>
        <begin position="19"/>
        <end position="342"/>
    </location>
</feature>
<keyword evidence="2" id="KW-0732">Signal</keyword>
<sequence precursor="true">MLKPRVLFALLCSASVFAQTPSAHAGYKVLSHIKVGGEGGWDYLTVDSKARRLYVSHGTEVDVINLDTEAVEARIPNLKGVHGIALAPELNRGFISNGQEGTVTVFALDTSKEIESRIKVGQNPDAILYEPSTKRVFTFNGRSKDISVVDAKSGEVLGTIAVGGKPEFAVTDGKGLIWVNIEDKSEVVQLDAKDMKVLNRWPVAPGEEPSALAFDVAHHRLFSGSGNKTLVVMDAKTGKVVANAPIGDGVDAAAFDAGKKRVFTSQGDGTMTVIHQDSPDKYSVEDTVKTAPRARTMALDPKTHKVYLPTGEFEPAPAATADNPRPRPHMKPGSFEILVLGE</sequence>
<dbReference type="InterPro" id="IPR011048">
    <property type="entry name" value="Haem_d1_sf"/>
</dbReference>